<protein>
    <submittedName>
        <fullName evidence="1">Uncharacterized protein</fullName>
    </submittedName>
</protein>
<evidence type="ECO:0000313" key="1">
    <source>
        <dbReference type="EMBL" id="PXF55432.1"/>
    </source>
</evidence>
<name>A0AC61KXV8_9EURY</name>
<dbReference type="Proteomes" id="UP000248329">
    <property type="component" value="Unassembled WGS sequence"/>
</dbReference>
<gene>
    <name evidence="1" type="ORF">C4B59_17480</name>
</gene>
<proteinExistence type="predicted"/>
<evidence type="ECO:0000313" key="2">
    <source>
        <dbReference type="Proteomes" id="UP000248329"/>
    </source>
</evidence>
<reference evidence="1" key="1">
    <citation type="submission" date="2018-01" db="EMBL/GenBank/DDBJ databases">
        <authorList>
            <person name="Krukenberg V."/>
        </authorList>
    </citation>
    <scope>NUCLEOTIDE SEQUENCE</scope>
    <source>
        <strain evidence="1">E20ANME2</strain>
    </source>
</reference>
<organism evidence="1 2">
    <name type="scientific">Candidatus Methanogaster sp</name>
    <dbReference type="NCBI Taxonomy" id="3386292"/>
    <lineage>
        <taxon>Archaea</taxon>
        <taxon>Methanobacteriati</taxon>
        <taxon>Methanobacteriota</taxon>
        <taxon>Stenosarchaea group</taxon>
        <taxon>Methanomicrobia</taxon>
        <taxon>Methanosarcinales</taxon>
        <taxon>ANME-2 cluster</taxon>
        <taxon>Candidatus Methanogasteraceae</taxon>
        <taxon>Candidatus Methanogaster</taxon>
    </lineage>
</organism>
<dbReference type="EMBL" id="PQXF01000131">
    <property type="protein sequence ID" value="PXF55432.1"/>
    <property type="molecule type" value="Genomic_DNA"/>
</dbReference>
<accession>A0AC61KXV8</accession>
<comment type="caution">
    <text evidence="1">The sequence shown here is derived from an EMBL/GenBank/DDBJ whole genome shotgun (WGS) entry which is preliminary data.</text>
</comment>
<sequence>MFLKKGCNGLMTLIIIEFVRYWSIGNTVQQCKEKFLCSANFWMLLVIINDLNVLYWRYVYTFD</sequence>